<sequence>MKMKTSHLSVKTRLLLMLIVPLLLFAGTAIYLLRLNTANINDLSDALYGTGNQSSTLVLNADRDMYQALTDYLVVQSNSFDQQEKDAAYKDFKDNVTQVNSRLKKAIEIVRAHGLEHTAHPESGKTLSQIAVDVQKDFNAWVGQSDNNIRNKQSASNGEAKLLATFEEARENVNQFGEIIEEYGKQVIDETNAKNSRTNMVTYSFLIAEWIILLLAGALLIRQISRTVHNVMNKAQRVSEGYLDMPQQSVYAKDELGRIQQSVDTMITRIRELVGSIANNTCSVAAASEELDASAKESSSAASQVALNIQEVTSLVDVQLNITTETSKAMEEMAVGVQRIAESTAAIADHAAETNGQADRGFELLSKLKEQMEEMAQSIANMNRSVAILNEKSERIGAITENITGFANQTGILSLNASIEAARAGEHGRGFAVVAQEIRKLAANSLESVNIINNLILETRDEIGNASRYMHSTVAQAERGTSVMEEVSGGFLAIVASIKQVAAQIHDASAVTQQMSASSEEVSASMEESTSSVREVASKAESVAAVTEEQLALVENIAHSAEQLNGIVRNLNTAVSYFKL</sequence>
<dbReference type="Pfam" id="PF00672">
    <property type="entry name" value="HAMP"/>
    <property type="match status" value="1"/>
</dbReference>
<dbReference type="InterPro" id="IPR004090">
    <property type="entry name" value="Chemotax_Me-accpt_rcpt"/>
</dbReference>
<keyword evidence="3 8" id="KW-0472">Membrane</keyword>
<keyword evidence="8" id="KW-0812">Transmembrane</keyword>
<evidence type="ECO:0000313" key="12">
    <source>
        <dbReference type="Proteomes" id="UP001596105"/>
    </source>
</evidence>
<evidence type="ECO:0000256" key="7">
    <source>
        <dbReference type="SAM" id="Coils"/>
    </source>
</evidence>
<evidence type="ECO:0000256" key="1">
    <source>
        <dbReference type="ARBA" id="ARBA00004236"/>
    </source>
</evidence>
<evidence type="ECO:0000256" key="3">
    <source>
        <dbReference type="ARBA" id="ARBA00023136"/>
    </source>
</evidence>
<dbReference type="Proteomes" id="UP001596105">
    <property type="component" value="Unassembled WGS sequence"/>
</dbReference>
<dbReference type="InterPro" id="IPR003660">
    <property type="entry name" value="HAMP_dom"/>
</dbReference>
<dbReference type="Gene3D" id="1.10.287.950">
    <property type="entry name" value="Methyl-accepting chemotaxis protein"/>
    <property type="match status" value="1"/>
</dbReference>
<keyword evidence="8" id="KW-1133">Transmembrane helix</keyword>
<evidence type="ECO:0000256" key="5">
    <source>
        <dbReference type="ARBA" id="ARBA00029447"/>
    </source>
</evidence>
<dbReference type="EMBL" id="JBHSMH010000003">
    <property type="protein sequence ID" value="MFC5467300.1"/>
    <property type="molecule type" value="Genomic_DNA"/>
</dbReference>
<reference evidence="12" key="1">
    <citation type="journal article" date="2019" name="Int. J. Syst. Evol. Microbiol.">
        <title>The Global Catalogue of Microorganisms (GCM) 10K type strain sequencing project: providing services to taxonomists for standard genome sequencing and annotation.</title>
        <authorList>
            <consortium name="The Broad Institute Genomics Platform"/>
            <consortium name="The Broad Institute Genome Sequencing Center for Infectious Disease"/>
            <person name="Wu L."/>
            <person name="Ma J."/>
        </authorList>
    </citation>
    <scope>NUCLEOTIDE SEQUENCE [LARGE SCALE GENOMIC DNA]</scope>
    <source>
        <strain evidence="12">CCUG 57113</strain>
    </source>
</reference>
<dbReference type="RefSeq" id="WP_209749269.1">
    <property type="nucleotide sequence ID" value="NZ_JBHSMH010000003.1"/>
</dbReference>
<feature type="domain" description="Methyl-accepting transducer" evidence="9">
    <location>
        <begin position="294"/>
        <end position="530"/>
    </location>
</feature>
<feature type="domain" description="HAMP" evidence="10">
    <location>
        <begin position="222"/>
        <end position="275"/>
    </location>
</feature>
<evidence type="ECO:0000259" key="10">
    <source>
        <dbReference type="PROSITE" id="PS50885"/>
    </source>
</evidence>
<name>A0ABW0LN25_9BACL</name>
<dbReference type="PROSITE" id="PS50885">
    <property type="entry name" value="HAMP"/>
    <property type="match status" value="1"/>
</dbReference>
<accession>A0ABW0LN25</accession>
<evidence type="ECO:0000259" key="9">
    <source>
        <dbReference type="PROSITE" id="PS50111"/>
    </source>
</evidence>
<keyword evidence="4 6" id="KW-0807">Transducer</keyword>
<protein>
    <submittedName>
        <fullName evidence="11">Methyl-accepting chemotaxis protein</fullName>
    </submittedName>
</protein>
<keyword evidence="12" id="KW-1185">Reference proteome</keyword>
<comment type="similarity">
    <text evidence="5">Belongs to the methyl-accepting chemotaxis (MCP) protein family.</text>
</comment>
<comment type="subcellular location">
    <subcellularLocation>
        <location evidence="1">Cell membrane</location>
    </subcellularLocation>
</comment>
<gene>
    <name evidence="11" type="ORF">ACFPPD_01120</name>
</gene>
<dbReference type="PANTHER" id="PTHR32089:SF112">
    <property type="entry name" value="LYSOZYME-LIKE PROTEIN-RELATED"/>
    <property type="match status" value="1"/>
</dbReference>
<keyword evidence="2" id="KW-1003">Cell membrane</keyword>
<evidence type="ECO:0000256" key="6">
    <source>
        <dbReference type="PROSITE-ProRule" id="PRU00284"/>
    </source>
</evidence>
<evidence type="ECO:0000256" key="4">
    <source>
        <dbReference type="ARBA" id="ARBA00023224"/>
    </source>
</evidence>
<dbReference type="Gene3D" id="6.10.340.10">
    <property type="match status" value="1"/>
</dbReference>
<dbReference type="SUPFAM" id="SSF58104">
    <property type="entry name" value="Methyl-accepting chemotaxis protein (MCP) signaling domain"/>
    <property type="match status" value="1"/>
</dbReference>
<feature type="coiled-coil region" evidence="7">
    <location>
        <begin position="365"/>
        <end position="392"/>
    </location>
</feature>
<dbReference type="PANTHER" id="PTHR32089">
    <property type="entry name" value="METHYL-ACCEPTING CHEMOTAXIS PROTEIN MCPB"/>
    <property type="match status" value="1"/>
</dbReference>
<dbReference type="SMART" id="SM00283">
    <property type="entry name" value="MA"/>
    <property type="match status" value="1"/>
</dbReference>
<dbReference type="SMART" id="SM00304">
    <property type="entry name" value="HAMP"/>
    <property type="match status" value="1"/>
</dbReference>
<proteinExistence type="inferred from homology"/>
<dbReference type="PROSITE" id="PS50111">
    <property type="entry name" value="CHEMOTAXIS_TRANSDUC_2"/>
    <property type="match status" value="1"/>
</dbReference>
<evidence type="ECO:0000313" key="11">
    <source>
        <dbReference type="EMBL" id="MFC5467300.1"/>
    </source>
</evidence>
<evidence type="ECO:0000256" key="8">
    <source>
        <dbReference type="SAM" id="Phobius"/>
    </source>
</evidence>
<organism evidence="11 12">
    <name type="scientific">Cohnella suwonensis</name>
    <dbReference type="NCBI Taxonomy" id="696072"/>
    <lineage>
        <taxon>Bacteria</taxon>
        <taxon>Bacillati</taxon>
        <taxon>Bacillota</taxon>
        <taxon>Bacilli</taxon>
        <taxon>Bacillales</taxon>
        <taxon>Paenibacillaceae</taxon>
        <taxon>Cohnella</taxon>
    </lineage>
</organism>
<keyword evidence="7" id="KW-0175">Coiled coil</keyword>
<comment type="caution">
    <text evidence="11">The sequence shown here is derived from an EMBL/GenBank/DDBJ whole genome shotgun (WGS) entry which is preliminary data.</text>
</comment>
<dbReference type="Pfam" id="PF00015">
    <property type="entry name" value="MCPsignal"/>
    <property type="match status" value="1"/>
</dbReference>
<feature type="transmembrane region" description="Helical" evidence="8">
    <location>
        <begin position="200"/>
        <end position="221"/>
    </location>
</feature>
<dbReference type="PRINTS" id="PR00260">
    <property type="entry name" value="CHEMTRNSDUCR"/>
</dbReference>
<evidence type="ECO:0000256" key="2">
    <source>
        <dbReference type="ARBA" id="ARBA00022475"/>
    </source>
</evidence>
<dbReference type="InterPro" id="IPR004089">
    <property type="entry name" value="MCPsignal_dom"/>
</dbReference>